<comment type="catalytic activity">
    <reaction evidence="11">
        <text>ATP + H2O = ADP + phosphate + H(+)</text>
        <dbReference type="Rhea" id="RHEA:13065"/>
        <dbReference type="ChEBI" id="CHEBI:15377"/>
        <dbReference type="ChEBI" id="CHEBI:15378"/>
        <dbReference type="ChEBI" id="CHEBI:30616"/>
        <dbReference type="ChEBI" id="CHEBI:43474"/>
        <dbReference type="ChEBI" id="CHEBI:456216"/>
    </reaction>
</comment>
<dbReference type="GO" id="GO:0006338">
    <property type="term" value="P:chromatin remodeling"/>
    <property type="evidence" value="ECO:0007669"/>
    <property type="project" value="UniProtKB-UniRule"/>
</dbReference>
<dbReference type="GO" id="GO:0016887">
    <property type="term" value="F:ATP hydrolysis activity"/>
    <property type="evidence" value="ECO:0007669"/>
    <property type="project" value="TreeGrafter"/>
</dbReference>
<comment type="subunit">
    <text evidence="11">Component of the INO80 chromatin-remodeling complex.</text>
</comment>
<keyword evidence="9 11" id="KW-0234">DNA repair</keyword>
<keyword evidence="6 11" id="KW-0378">Hydrolase</keyword>
<proteinExistence type="inferred from homology"/>
<dbReference type="EC" id="3.6.4.-" evidence="11"/>
<keyword evidence="15" id="KW-1185">Reference proteome</keyword>
<comment type="subcellular location">
    <subcellularLocation>
        <location evidence="1 11">Nucleus</location>
    </subcellularLocation>
</comment>
<dbReference type="InterPro" id="IPR000330">
    <property type="entry name" value="SNF2_N"/>
</dbReference>
<dbReference type="PANTHER" id="PTHR45685:SF2">
    <property type="entry name" value="CHROMATIN-REMODELING ATPASE INO80"/>
    <property type="match status" value="1"/>
</dbReference>
<dbReference type="InterPro" id="IPR050520">
    <property type="entry name" value="INO80/SWR1_helicase"/>
</dbReference>
<evidence type="ECO:0000259" key="13">
    <source>
        <dbReference type="PROSITE" id="PS51192"/>
    </source>
</evidence>
<dbReference type="InterPro" id="IPR027417">
    <property type="entry name" value="P-loop_NTPase"/>
</dbReference>
<evidence type="ECO:0000256" key="12">
    <source>
        <dbReference type="SAM" id="MobiDB-lite"/>
    </source>
</evidence>
<keyword evidence="8 11" id="KW-0238">DNA-binding</keyword>
<dbReference type="FunFam" id="3.40.50.10810:FF:000006">
    <property type="entry name" value="Putative DNA helicase INO80"/>
    <property type="match status" value="1"/>
</dbReference>
<dbReference type="GO" id="GO:0005524">
    <property type="term" value="F:ATP binding"/>
    <property type="evidence" value="ECO:0007669"/>
    <property type="project" value="UniProtKB-UniRule"/>
</dbReference>
<evidence type="ECO:0000256" key="5">
    <source>
        <dbReference type="ARBA" id="ARBA00022763"/>
    </source>
</evidence>
<dbReference type="PANTHER" id="PTHR45685">
    <property type="entry name" value="HELICASE SRCAP-RELATED"/>
    <property type="match status" value="1"/>
</dbReference>
<dbReference type="GO" id="GO:0003677">
    <property type="term" value="F:DNA binding"/>
    <property type="evidence" value="ECO:0007669"/>
    <property type="project" value="UniProtKB-UniRule"/>
</dbReference>
<evidence type="ECO:0000313" key="14">
    <source>
        <dbReference type="EMBL" id="KAB7505283.1"/>
    </source>
</evidence>
<evidence type="ECO:0000256" key="3">
    <source>
        <dbReference type="ARBA" id="ARBA00019805"/>
    </source>
</evidence>
<dbReference type="GO" id="GO:0004386">
    <property type="term" value="F:helicase activity"/>
    <property type="evidence" value="ECO:0007669"/>
    <property type="project" value="UniProtKB-KW"/>
</dbReference>
<sequence length="854" mass="99042">MPIFMKNKMGTNEEHKDTDIILNSWKIPILYLLQLFDDYDCEALKKQALKTAQDAYSSQISRINFNETNHKPKVTTSTKEHCQPDIFVGKLKSYQLKGMNWLANLYYFGINGILADEMGLGKTVQSVAFLAHICEEYDTWGPFLIITPASTLHNWTCEISRFVPSFKVVPYWGNPEERKNLRKFFDGKGLGTRDASFHVVVTSYQLVIQDFKFLNRLKWNYMVLDEAQAIKSINSQRWKQLLGFSCRNRLLLSGTPIQNSMAELWALLHFIMPSLFDSHNWFNEWFSKDIEGHVENKTTVDEKHLNRLHMILKPFMLRRVKTEVENELSDKIEVMMYCPLTLRQKYLYDGLKNKISIEELLRSSMNNLSFQSVTNSLMNLVMQFRKVSVGNHPELLERREVKSPFTVIPEPYLLPKLLYRESLFNQLLPSRNHLINNHLSIFHPDYVYHSLKHNNKDSCFSFLRFIDMSVGEFSNFISGGLCASRIKSSPVLSDLVFTSFKSNFYTFSEHTIHFVPESHAHRLMRCQKLKNKIRVQDLNLDINVKSECDDATSSSSPLLFNGADDEDSDMKPFGNVSSNINLNLSLPTTPNKIVGSRSPTKSSPTSYLRSPRKTSSKHSIKAKINIKKEEVEEAHTSFGYPEFPHLERDPILRTCQATTIPTFLLHTCPKAHSMYRECYAYDMSSAYENSVIFGCCSSPELSSLLFGSPQLELDWRERNSRIKPPDIEGLWGLSPKLGWNRILIPDKHTLIMDAGKLYVLDSLLSRLKAGNHRVLIYSQMTKMIDLLEDLIVFYYYYPILLQEYMWHRKHKYMRLDGSSKISDRRDMVEDFQNKYPTFKSESADVYNVLSEISQ</sequence>
<dbReference type="AlphaFoldDB" id="A0A5N5TF75"/>
<name>A0A5N5TF75_9CRUS</name>
<dbReference type="Proteomes" id="UP000326759">
    <property type="component" value="Unassembled WGS sequence"/>
</dbReference>
<feature type="region of interest" description="Disordered" evidence="12">
    <location>
        <begin position="591"/>
        <end position="621"/>
    </location>
</feature>
<dbReference type="GO" id="GO:0006281">
    <property type="term" value="P:DNA repair"/>
    <property type="evidence" value="ECO:0007669"/>
    <property type="project" value="UniProtKB-UniRule"/>
</dbReference>
<accession>A0A5N5TF75</accession>
<dbReference type="SMART" id="SM00487">
    <property type="entry name" value="DEXDc"/>
    <property type="match status" value="1"/>
</dbReference>
<dbReference type="Gene3D" id="3.40.50.300">
    <property type="entry name" value="P-loop containing nucleotide triphosphate hydrolases"/>
    <property type="match status" value="2"/>
</dbReference>
<dbReference type="CDD" id="cd18793">
    <property type="entry name" value="SF2_C_SNF"/>
    <property type="match status" value="1"/>
</dbReference>
<keyword evidence="14" id="KW-0347">Helicase</keyword>
<feature type="domain" description="Helicase ATP-binding" evidence="13">
    <location>
        <begin position="103"/>
        <end position="274"/>
    </location>
</feature>
<evidence type="ECO:0000256" key="9">
    <source>
        <dbReference type="ARBA" id="ARBA00023204"/>
    </source>
</evidence>
<evidence type="ECO:0000256" key="2">
    <source>
        <dbReference type="ARBA" id="ARBA00007025"/>
    </source>
</evidence>
<dbReference type="Gene3D" id="3.40.50.10810">
    <property type="entry name" value="Tandem AAA-ATPase domain"/>
    <property type="match status" value="1"/>
</dbReference>
<evidence type="ECO:0000256" key="8">
    <source>
        <dbReference type="ARBA" id="ARBA00023125"/>
    </source>
</evidence>
<protein>
    <recommendedName>
        <fullName evidence="3 11">Chromatin-remodeling ATPase INO80</fullName>
        <ecNumber evidence="11">3.6.4.-</ecNumber>
    </recommendedName>
</protein>
<dbReference type="GO" id="GO:0042393">
    <property type="term" value="F:histone binding"/>
    <property type="evidence" value="ECO:0007669"/>
    <property type="project" value="TreeGrafter"/>
</dbReference>
<comment type="caution">
    <text evidence="14">The sequence shown here is derived from an EMBL/GenBank/DDBJ whole genome shotgun (WGS) entry which is preliminary data.</text>
</comment>
<evidence type="ECO:0000256" key="11">
    <source>
        <dbReference type="RuleBase" id="RU368001"/>
    </source>
</evidence>
<feature type="compositionally biased region" description="Polar residues" evidence="12">
    <location>
        <begin position="591"/>
        <end position="608"/>
    </location>
</feature>
<dbReference type="GO" id="GO:0031011">
    <property type="term" value="C:Ino80 complex"/>
    <property type="evidence" value="ECO:0007669"/>
    <property type="project" value="UniProtKB-UniRule"/>
</dbReference>
<comment type="similarity">
    <text evidence="2 11">Belongs to the SNF2/RAD54 helicase family.</text>
</comment>
<dbReference type="OrthoDB" id="5847120at2759"/>
<dbReference type="InterPro" id="IPR014001">
    <property type="entry name" value="Helicase_ATP-bd"/>
</dbReference>
<evidence type="ECO:0000256" key="7">
    <source>
        <dbReference type="ARBA" id="ARBA00022840"/>
    </source>
</evidence>
<evidence type="ECO:0000256" key="4">
    <source>
        <dbReference type="ARBA" id="ARBA00022741"/>
    </source>
</evidence>
<dbReference type="EMBL" id="SEYY01001468">
    <property type="protein sequence ID" value="KAB7505283.1"/>
    <property type="molecule type" value="Genomic_DNA"/>
</dbReference>
<keyword evidence="5 11" id="KW-0227">DNA damage</keyword>
<evidence type="ECO:0000256" key="10">
    <source>
        <dbReference type="ARBA" id="ARBA00023242"/>
    </source>
</evidence>
<evidence type="ECO:0000256" key="1">
    <source>
        <dbReference type="ARBA" id="ARBA00004123"/>
    </source>
</evidence>
<feature type="compositionally biased region" description="Basic residues" evidence="12">
    <location>
        <begin position="610"/>
        <end position="621"/>
    </location>
</feature>
<organism evidence="14 15">
    <name type="scientific">Armadillidium nasatum</name>
    <dbReference type="NCBI Taxonomy" id="96803"/>
    <lineage>
        <taxon>Eukaryota</taxon>
        <taxon>Metazoa</taxon>
        <taxon>Ecdysozoa</taxon>
        <taxon>Arthropoda</taxon>
        <taxon>Crustacea</taxon>
        <taxon>Multicrustacea</taxon>
        <taxon>Malacostraca</taxon>
        <taxon>Eumalacostraca</taxon>
        <taxon>Peracarida</taxon>
        <taxon>Isopoda</taxon>
        <taxon>Oniscidea</taxon>
        <taxon>Crinocheta</taxon>
        <taxon>Armadillidiidae</taxon>
        <taxon>Armadillidium</taxon>
    </lineage>
</organism>
<evidence type="ECO:0000313" key="15">
    <source>
        <dbReference type="Proteomes" id="UP000326759"/>
    </source>
</evidence>
<comment type="function">
    <text evidence="11">ATPase component of the INO80 complex which remodels chromatin by shifting nucleosomes and is involved in DNA repair.</text>
</comment>
<reference evidence="14 15" key="1">
    <citation type="journal article" date="2019" name="PLoS Biol.">
        <title>Sex chromosomes control vertical transmission of feminizing Wolbachia symbionts in an isopod.</title>
        <authorList>
            <person name="Becking T."/>
            <person name="Chebbi M.A."/>
            <person name="Giraud I."/>
            <person name="Moumen B."/>
            <person name="Laverre T."/>
            <person name="Caubet Y."/>
            <person name="Peccoud J."/>
            <person name="Gilbert C."/>
            <person name="Cordaux R."/>
        </authorList>
    </citation>
    <scope>NUCLEOTIDE SEQUENCE [LARGE SCALE GENOMIC DNA]</scope>
    <source>
        <strain evidence="14">ANa2</strain>
        <tissue evidence="14">Whole body excluding digestive tract and cuticle</tissue>
    </source>
</reference>
<keyword evidence="7 11" id="KW-0067">ATP-binding</keyword>
<evidence type="ECO:0000256" key="6">
    <source>
        <dbReference type="ARBA" id="ARBA00022801"/>
    </source>
</evidence>
<gene>
    <name evidence="14" type="primary">Ino80</name>
    <name evidence="14" type="ORF">Anas_05318</name>
</gene>
<comment type="domain">
    <text evidence="11">The DBINO region is involved in binding to DNA.</text>
</comment>
<dbReference type="InterPro" id="IPR049730">
    <property type="entry name" value="SNF2/RAD54-like_C"/>
</dbReference>
<dbReference type="Pfam" id="PF00176">
    <property type="entry name" value="SNF2-rel_dom"/>
    <property type="match status" value="1"/>
</dbReference>
<keyword evidence="4" id="KW-0547">Nucleotide-binding</keyword>
<dbReference type="SUPFAM" id="SSF52540">
    <property type="entry name" value="P-loop containing nucleoside triphosphate hydrolases"/>
    <property type="match status" value="2"/>
</dbReference>
<dbReference type="PROSITE" id="PS51192">
    <property type="entry name" value="HELICASE_ATP_BIND_1"/>
    <property type="match status" value="1"/>
</dbReference>
<keyword evidence="10" id="KW-0539">Nucleus</keyword>
<dbReference type="InterPro" id="IPR038718">
    <property type="entry name" value="SNF2-like_sf"/>
</dbReference>